<feature type="transmembrane region" description="Helical" evidence="10">
    <location>
        <begin position="212"/>
        <end position="233"/>
    </location>
</feature>
<feature type="transmembrane region" description="Helical" evidence="10">
    <location>
        <begin position="427"/>
        <end position="449"/>
    </location>
</feature>
<evidence type="ECO:0000256" key="8">
    <source>
        <dbReference type="ARBA" id="ARBA00023136"/>
    </source>
</evidence>
<keyword evidence="3" id="KW-0813">Transport</keyword>
<dbReference type="InterPro" id="IPR004813">
    <property type="entry name" value="OPT"/>
</dbReference>
<evidence type="ECO:0000256" key="1">
    <source>
        <dbReference type="ARBA" id="ARBA00004141"/>
    </source>
</evidence>
<comment type="subcellular location">
    <subcellularLocation>
        <location evidence="1">Membrane</location>
        <topology evidence="1">Multi-pass membrane protein</topology>
    </subcellularLocation>
</comment>
<evidence type="ECO:0000256" key="4">
    <source>
        <dbReference type="ARBA" id="ARBA00022692"/>
    </source>
</evidence>
<dbReference type="GO" id="GO:0015031">
    <property type="term" value="P:protein transport"/>
    <property type="evidence" value="ECO:0007669"/>
    <property type="project" value="UniProtKB-KW"/>
</dbReference>
<protein>
    <submittedName>
        <fullName evidence="11">OPT oligopeptide transporter protein-domain-containing protein</fullName>
    </submittedName>
</protein>
<evidence type="ECO:0000313" key="12">
    <source>
        <dbReference type="Proteomes" id="UP001182556"/>
    </source>
</evidence>
<gene>
    <name evidence="11" type="ORF">DB88DRAFT_496189</name>
</gene>
<feature type="transmembrane region" description="Helical" evidence="10">
    <location>
        <begin position="279"/>
        <end position="295"/>
    </location>
</feature>
<evidence type="ECO:0000256" key="3">
    <source>
        <dbReference type="ARBA" id="ARBA00022448"/>
    </source>
</evidence>
<evidence type="ECO:0000256" key="2">
    <source>
        <dbReference type="ARBA" id="ARBA00008807"/>
    </source>
</evidence>
<sequence>MPSRAHIDEVEAYELPALPDNHPHASTSDRVMDDDDEREMDEAAGLLKEFKSDEEGKQGEEVTFGLDEAVADDEIVGKGTAIESLIARTVPATDDPSLPTLTLRVILIGSFFCLLGASASQVFYFKSNAPSFSSYFVILATYPLGHFMANKRVLPRGKTFLGVQLNPGPFSIKEAILISVLSSSGAMSAYAADILAIMDLYFKTPMSAIPSIVLLLTTQCVGFGLAGMLQNLLVSTPSMYWPGTLVTVQLFTTLYTPTGSASATSATARIAARETRDRLKIFILVFITAFTYQFLPSLLFPTLTSVAVLCLANNASWWFRTLGSGYKGLGMLNFSFDWSSIGSSGPLFTPYWALGNYFGGLIGMCWIIMPLLIAFNFWNAKEFPSVASSGLFNSNYEKFDVTSVLNADLSLNDEAWERSKPLLLTPYFAISYGLSFAALSSTLVHVWLWHRGEIREALSRSRVQLNDVHNKLMRNYLPVPMGWYIALLAVNFGAAVLLVKTTPLQMPIWALILSIILAMIFLVPAGIIAAVSNVFIGLNVLTEFVAGLLMPGKPIGNVTFKCFGYMAMSQALALTSDLKLGWYTSVPPREMFACQIIGTILGCFANYVTLVSVIGEKRPFLDGTLEDPTGQWTGRSPGIFYSASIIWGAVSPKRFFSGGYEVLYLGFVLGAVVPVACWFAHKRWPGYKLHKIVFPIICNGATVVPQYPTNIILTSAITAVVANGWFAKKYPAIHSKYVYVVSSALDAGTAITALTIYFLFGVLSSWDGPRWWGNPLTDSEHCTPGS</sequence>
<keyword evidence="7 10" id="KW-1133">Transmembrane helix</keyword>
<feature type="transmembrane region" description="Helical" evidence="10">
    <location>
        <begin position="662"/>
        <end position="681"/>
    </location>
</feature>
<dbReference type="GO" id="GO:0035673">
    <property type="term" value="F:oligopeptide transmembrane transporter activity"/>
    <property type="evidence" value="ECO:0007669"/>
    <property type="project" value="InterPro"/>
</dbReference>
<feature type="region of interest" description="Disordered" evidence="9">
    <location>
        <begin position="1"/>
        <end position="38"/>
    </location>
</feature>
<dbReference type="EMBL" id="JAODAN010000008">
    <property type="protein sequence ID" value="KAK1922758.1"/>
    <property type="molecule type" value="Genomic_DNA"/>
</dbReference>
<evidence type="ECO:0000256" key="7">
    <source>
        <dbReference type="ARBA" id="ARBA00022989"/>
    </source>
</evidence>
<feature type="transmembrane region" description="Helical" evidence="10">
    <location>
        <begin position="357"/>
        <end position="378"/>
    </location>
</feature>
<evidence type="ECO:0000256" key="10">
    <source>
        <dbReference type="SAM" id="Phobius"/>
    </source>
</evidence>
<dbReference type="GO" id="GO:0016020">
    <property type="term" value="C:membrane"/>
    <property type="evidence" value="ECO:0007669"/>
    <property type="project" value="UniProtKB-SubCell"/>
</dbReference>
<dbReference type="NCBIfam" id="TIGR00727">
    <property type="entry name" value="ISP4_OPT"/>
    <property type="match status" value="1"/>
</dbReference>
<feature type="transmembrane region" description="Helical" evidence="10">
    <location>
        <begin position="634"/>
        <end position="650"/>
    </location>
</feature>
<reference evidence="11" key="1">
    <citation type="submission" date="2023-02" db="EMBL/GenBank/DDBJ databases">
        <title>Identification and recombinant expression of a fungal hydrolase from Papiliotrema laurentii that hydrolyzes apple cutin and clears colloidal polyester polyurethane.</title>
        <authorList>
            <consortium name="DOE Joint Genome Institute"/>
            <person name="Roman V.A."/>
            <person name="Bojanowski C."/>
            <person name="Crable B.R."/>
            <person name="Wagner D.N."/>
            <person name="Hung C.S."/>
            <person name="Nadeau L.J."/>
            <person name="Schratz L."/>
            <person name="Haridas S."/>
            <person name="Pangilinan J."/>
            <person name="Lipzen A."/>
            <person name="Na H."/>
            <person name="Yan M."/>
            <person name="Ng V."/>
            <person name="Grigoriev I.V."/>
            <person name="Spatafora J.W."/>
            <person name="Barlow D."/>
            <person name="Biffinger J."/>
            <person name="Kelley-Loughnane N."/>
            <person name="Varaljay V.A."/>
            <person name="Crookes-Goodson W.J."/>
        </authorList>
    </citation>
    <scope>NUCLEOTIDE SEQUENCE</scope>
    <source>
        <strain evidence="11">5307AH</strain>
    </source>
</reference>
<proteinExistence type="inferred from homology"/>
<feature type="transmembrane region" description="Helical" evidence="10">
    <location>
        <begin position="132"/>
        <end position="149"/>
    </location>
</feature>
<organism evidence="11 12">
    <name type="scientific">Papiliotrema laurentii</name>
    <name type="common">Cryptococcus laurentii</name>
    <dbReference type="NCBI Taxonomy" id="5418"/>
    <lineage>
        <taxon>Eukaryota</taxon>
        <taxon>Fungi</taxon>
        <taxon>Dikarya</taxon>
        <taxon>Basidiomycota</taxon>
        <taxon>Agaricomycotina</taxon>
        <taxon>Tremellomycetes</taxon>
        <taxon>Tremellales</taxon>
        <taxon>Rhynchogastremaceae</taxon>
        <taxon>Papiliotrema</taxon>
    </lineage>
</organism>
<feature type="transmembrane region" description="Helical" evidence="10">
    <location>
        <begin position="175"/>
        <end position="200"/>
    </location>
</feature>
<keyword evidence="4 10" id="KW-0812">Transmembrane</keyword>
<keyword evidence="6" id="KW-0653">Protein transport</keyword>
<evidence type="ECO:0000256" key="9">
    <source>
        <dbReference type="SAM" id="MobiDB-lite"/>
    </source>
</evidence>
<comment type="similarity">
    <text evidence="2">Belongs to the oligopeptide OPT transporter family.</text>
</comment>
<keyword evidence="8 10" id="KW-0472">Membrane</keyword>
<accession>A0AAD9CYH1</accession>
<dbReference type="Proteomes" id="UP001182556">
    <property type="component" value="Unassembled WGS sequence"/>
</dbReference>
<keyword evidence="5" id="KW-0571">Peptide transport</keyword>
<dbReference type="InterPro" id="IPR004648">
    <property type="entry name" value="Oligpept_transpt"/>
</dbReference>
<evidence type="ECO:0000313" key="11">
    <source>
        <dbReference type="EMBL" id="KAK1922758.1"/>
    </source>
</evidence>
<dbReference type="AlphaFoldDB" id="A0AAD9CYH1"/>
<feature type="transmembrane region" description="Helical" evidence="10">
    <location>
        <begin position="511"/>
        <end position="538"/>
    </location>
</feature>
<evidence type="ECO:0000256" key="6">
    <source>
        <dbReference type="ARBA" id="ARBA00022927"/>
    </source>
</evidence>
<evidence type="ECO:0000256" key="5">
    <source>
        <dbReference type="ARBA" id="ARBA00022856"/>
    </source>
</evidence>
<feature type="transmembrane region" description="Helical" evidence="10">
    <location>
        <begin position="481"/>
        <end position="499"/>
    </location>
</feature>
<dbReference type="PANTHER" id="PTHR22601">
    <property type="entry name" value="ISP4 LIKE PROTEIN"/>
    <property type="match status" value="1"/>
</dbReference>
<dbReference type="Pfam" id="PF03169">
    <property type="entry name" value="OPT"/>
    <property type="match status" value="1"/>
</dbReference>
<feature type="transmembrane region" description="Helical" evidence="10">
    <location>
        <begin position="592"/>
        <end position="614"/>
    </location>
</feature>
<dbReference type="NCBIfam" id="TIGR00728">
    <property type="entry name" value="OPT_sfam"/>
    <property type="match status" value="1"/>
</dbReference>
<feature type="transmembrane region" description="Helical" evidence="10">
    <location>
        <begin position="707"/>
        <end position="726"/>
    </location>
</feature>
<keyword evidence="12" id="KW-1185">Reference proteome</keyword>
<feature type="transmembrane region" description="Helical" evidence="10">
    <location>
        <begin position="105"/>
        <end position="125"/>
    </location>
</feature>
<comment type="caution">
    <text evidence="11">The sequence shown here is derived from an EMBL/GenBank/DDBJ whole genome shotgun (WGS) entry which is preliminary data.</text>
</comment>
<feature type="transmembrane region" description="Helical" evidence="10">
    <location>
        <begin position="738"/>
        <end position="760"/>
    </location>
</feature>
<name>A0AAD9CYH1_PAPLA</name>